<evidence type="ECO:0000313" key="2">
    <source>
        <dbReference type="EMBL" id="MBG6138368.1"/>
    </source>
</evidence>
<evidence type="ECO:0000259" key="1">
    <source>
        <dbReference type="SMART" id="SM00954"/>
    </source>
</evidence>
<proteinExistence type="predicted"/>
<dbReference type="GO" id="GO:0015969">
    <property type="term" value="P:guanosine tetraphosphate metabolic process"/>
    <property type="evidence" value="ECO:0007669"/>
    <property type="project" value="InterPro"/>
</dbReference>
<dbReference type="InterPro" id="IPR043519">
    <property type="entry name" value="NT_sf"/>
</dbReference>
<accession>A0A8J7GKK0</accession>
<reference evidence="2" key="1">
    <citation type="submission" date="2020-11" db="EMBL/GenBank/DDBJ databases">
        <title>Sequencing the genomes of 1000 actinobacteria strains.</title>
        <authorList>
            <person name="Klenk H.-P."/>
        </authorList>
    </citation>
    <scope>NUCLEOTIDE SEQUENCE</scope>
    <source>
        <strain evidence="2">DSM 45356</strain>
    </source>
</reference>
<feature type="domain" description="RelA/SpoT" evidence="1">
    <location>
        <begin position="25"/>
        <end position="150"/>
    </location>
</feature>
<dbReference type="InterPro" id="IPR007685">
    <property type="entry name" value="RelA_SpoT"/>
</dbReference>
<dbReference type="SUPFAM" id="SSF81301">
    <property type="entry name" value="Nucleotidyltransferase"/>
    <property type="match status" value="1"/>
</dbReference>
<name>A0A8J7GKK0_9ACTN</name>
<gene>
    <name evidence="2" type="ORF">IW245_004562</name>
</gene>
<dbReference type="EMBL" id="JADOUF010000001">
    <property type="protein sequence ID" value="MBG6138368.1"/>
    <property type="molecule type" value="Genomic_DNA"/>
</dbReference>
<sequence>MAEKLKELVDSQIQSRKPPTWHYESRVKGEESFALKMECGRADNPSEIEDTFGCVLVVPNYSALGSAEEVVNSLFGRPAVRRPRDSSETAKDPTDFRFDDLRLYMRYPASEMTPPTGVEGTLFEVQIRTFLQHAWTIATHDIVYKSDQLSWRRERIAAQAKAALEQAEVTIAMMSALEKNDVLPETSKDYRRFNNIIESLRDHWDSEQLPTNIRLLAVGVDGILRDIGLSSDDLPAILDTGRTRYGGRHNLDWSPYRAIVRYLSEQHAAKFKRCLSRKGRGHVFVYPDVLSALGLDRTEAPRATFVDDVENQPSAAKSENALL</sequence>
<comment type="caution">
    <text evidence="2">The sequence shown here is derived from an EMBL/GenBank/DDBJ whole genome shotgun (WGS) entry which is preliminary data.</text>
</comment>
<dbReference type="Gene3D" id="3.30.460.10">
    <property type="entry name" value="Beta Polymerase, domain 2"/>
    <property type="match status" value="1"/>
</dbReference>
<dbReference type="SMART" id="SM00954">
    <property type="entry name" value="RelA_SpoT"/>
    <property type="match status" value="1"/>
</dbReference>
<dbReference type="Proteomes" id="UP000622552">
    <property type="component" value="Unassembled WGS sequence"/>
</dbReference>
<dbReference type="RefSeq" id="WP_197005140.1">
    <property type="nucleotide sequence ID" value="NZ_BONS01000017.1"/>
</dbReference>
<protein>
    <submittedName>
        <fullName evidence="2">PpGpp synthetase/RelA/SpoT-type nucleotidyltransferase</fullName>
    </submittedName>
</protein>
<organism evidence="2 3">
    <name type="scientific">Longispora fulva</name>
    <dbReference type="NCBI Taxonomy" id="619741"/>
    <lineage>
        <taxon>Bacteria</taxon>
        <taxon>Bacillati</taxon>
        <taxon>Actinomycetota</taxon>
        <taxon>Actinomycetes</taxon>
        <taxon>Micromonosporales</taxon>
        <taxon>Micromonosporaceae</taxon>
        <taxon>Longispora</taxon>
    </lineage>
</organism>
<dbReference type="AlphaFoldDB" id="A0A8J7GKK0"/>
<evidence type="ECO:0000313" key="3">
    <source>
        <dbReference type="Proteomes" id="UP000622552"/>
    </source>
</evidence>
<dbReference type="Pfam" id="PF04607">
    <property type="entry name" value="RelA_SpoT"/>
    <property type="match status" value="1"/>
</dbReference>
<keyword evidence="3" id="KW-1185">Reference proteome</keyword>